<keyword evidence="1" id="KW-0472">Membrane</keyword>
<evidence type="ECO:0000256" key="1">
    <source>
        <dbReference type="SAM" id="Phobius"/>
    </source>
</evidence>
<evidence type="ECO:0000313" key="3">
    <source>
        <dbReference type="Proteomes" id="UP001157069"/>
    </source>
</evidence>
<proteinExistence type="predicted"/>
<feature type="transmembrane region" description="Helical" evidence="1">
    <location>
        <begin position="148"/>
        <end position="171"/>
    </location>
</feature>
<evidence type="ECO:0000313" key="2">
    <source>
        <dbReference type="EMBL" id="GMA89928.1"/>
    </source>
</evidence>
<gene>
    <name evidence="2" type="ORF">GCM10025869_04570</name>
</gene>
<feature type="transmembrane region" description="Helical" evidence="1">
    <location>
        <begin position="78"/>
        <end position="97"/>
    </location>
</feature>
<dbReference type="RefSeq" id="WP_284297437.1">
    <property type="nucleotide sequence ID" value="NZ_BSVA01000001.1"/>
</dbReference>
<feature type="transmembrane region" description="Helical" evidence="1">
    <location>
        <begin position="109"/>
        <end position="127"/>
    </location>
</feature>
<dbReference type="Proteomes" id="UP001157069">
    <property type="component" value="Unassembled WGS sequence"/>
</dbReference>
<dbReference type="EMBL" id="BSVA01000001">
    <property type="protein sequence ID" value="GMA89928.1"/>
    <property type="molecule type" value="Genomic_DNA"/>
</dbReference>
<feature type="transmembrane region" description="Helical" evidence="1">
    <location>
        <begin position="205"/>
        <end position="225"/>
    </location>
</feature>
<protein>
    <recommendedName>
        <fullName evidence="4">ABC transporter permease</fullName>
    </recommendedName>
</protein>
<feature type="transmembrane region" description="Helical" evidence="1">
    <location>
        <begin position="25"/>
        <end position="42"/>
    </location>
</feature>
<reference evidence="3" key="1">
    <citation type="journal article" date="2019" name="Int. J. Syst. Evol. Microbiol.">
        <title>The Global Catalogue of Microorganisms (GCM) 10K type strain sequencing project: providing services to taxonomists for standard genome sequencing and annotation.</title>
        <authorList>
            <consortium name="The Broad Institute Genomics Platform"/>
            <consortium name="The Broad Institute Genome Sequencing Center for Infectious Disease"/>
            <person name="Wu L."/>
            <person name="Ma J."/>
        </authorList>
    </citation>
    <scope>NUCLEOTIDE SEQUENCE [LARGE SCALE GENOMIC DNA]</scope>
    <source>
        <strain evidence="3">NBRC 108755</strain>
    </source>
</reference>
<keyword evidence="1" id="KW-1133">Transmembrane helix</keyword>
<feature type="transmembrane region" description="Helical" evidence="1">
    <location>
        <begin position="177"/>
        <end position="198"/>
    </location>
</feature>
<keyword evidence="3" id="KW-1185">Reference proteome</keyword>
<name>A0ABQ6JRA7_9MICO</name>
<feature type="transmembrane region" description="Helical" evidence="1">
    <location>
        <begin position="237"/>
        <end position="257"/>
    </location>
</feature>
<evidence type="ECO:0008006" key="4">
    <source>
        <dbReference type="Google" id="ProtNLM"/>
    </source>
</evidence>
<keyword evidence="1" id="KW-0812">Transmembrane</keyword>
<comment type="caution">
    <text evidence="2">The sequence shown here is derived from an EMBL/GenBank/DDBJ whole genome shotgun (WGS) entry which is preliminary data.</text>
</comment>
<organism evidence="2 3">
    <name type="scientific">Homoserinibacter gongjuensis</name>
    <dbReference type="NCBI Taxonomy" id="1162968"/>
    <lineage>
        <taxon>Bacteria</taxon>
        <taxon>Bacillati</taxon>
        <taxon>Actinomycetota</taxon>
        <taxon>Actinomycetes</taxon>
        <taxon>Micrococcales</taxon>
        <taxon>Microbacteriaceae</taxon>
        <taxon>Homoserinibacter</taxon>
    </lineage>
</organism>
<sequence>MEATAQLAAARTVEAAIVPAGVLLGWAAIAVALAVVVARHLPRITTAEFTRFLVGAPSARLGAGLAVHAIQLVRLPQFLLLGIGPVLLAAVLATPLARGFPEVADPLAGVPLVAPFSLAMFTFGLTHGTSWWVRSTARSHRRIALDRLLASALVASPCAILAGAILVVTGTTPADAAALRLALGLVLCLAASLGGILAPWSHLSALATTITSAVSFLVFALAVMPLQYAAETWMPPAAPAVVAVSGVLLLGVWALLIRRRRDDDLAIA</sequence>
<accession>A0ABQ6JRA7</accession>